<keyword evidence="4" id="KW-1003">Cell membrane</keyword>
<dbReference type="EMBL" id="CP002583">
    <property type="protein sequence ID" value="ADZ89837.1"/>
    <property type="molecule type" value="Genomic_DNA"/>
</dbReference>
<evidence type="ECO:0000313" key="9">
    <source>
        <dbReference type="EMBL" id="ADZ89837.1"/>
    </source>
</evidence>
<dbReference type="PANTHER" id="PTHR30003:SF0">
    <property type="entry name" value="GLYCOLATE PERMEASE GLCA-RELATED"/>
    <property type="match status" value="1"/>
</dbReference>
<dbReference type="NCBIfam" id="TIGR00795">
    <property type="entry name" value="lctP"/>
    <property type="match status" value="1"/>
</dbReference>
<organism evidence="9 10">
    <name type="scientific">Marinomonas mediterranea (strain ATCC 700492 / JCM 21426 / NBRC 103028 / MMB-1)</name>
    <dbReference type="NCBI Taxonomy" id="717774"/>
    <lineage>
        <taxon>Bacteria</taxon>
        <taxon>Pseudomonadati</taxon>
        <taxon>Pseudomonadota</taxon>
        <taxon>Gammaproteobacteria</taxon>
        <taxon>Oceanospirillales</taxon>
        <taxon>Oceanospirillaceae</taxon>
        <taxon>Marinomonas</taxon>
    </lineage>
</organism>
<evidence type="ECO:0000256" key="3">
    <source>
        <dbReference type="ARBA" id="ARBA00022448"/>
    </source>
</evidence>
<dbReference type="PANTHER" id="PTHR30003">
    <property type="entry name" value="L-LACTATE PERMEASE"/>
    <property type="match status" value="1"/>
</dbReference>
<evidence type="ECO:0000256" key="2">
    <source>
        <dbReference type="ARBA" id="ARBA00010100"/>
    </source>
</evidence>
<feature type="transmembrane region" description="Helical" evidence="8">
    <location>
        <begin position="95"/>
        <end position="114"/>
    </location>
</feature>
<evidence type="ECO:0000256" key="6">
    <source>
        <dbReference type="ARBA" id="ARBA00022989"/>
    </source>
</evidence>
<dbReference type="GO" id="GO:0015295">
    <property type="term" value="F:solute:proton symporter activity"/>
    <property type="evidence" value="ECO:0007669"/>
    <property type="project" value="TreeGrafter"/>
</dbReference>
<keyword evidence="5 8" id="KW-0812">Transmembrane</keyword>
<reference evidence="9 10" key="1">
    <citation type="journal article" date="2012" name="Stand. Genomic Sci.">
        <title>Complete genome sequence of the melanogenic marine bacterium Marinomonas mediterranea type strain (MMB-1(T)).</title>
        <authorList>
            <person name="Lucas-Elio P."/>
            <person name="Goodwin L."/>
            <person name="Woyke T."/>
            <person name="Pitluck S."/>
            <person name="Nolan M."/>
            <person name="Kyrpides N.C."/>
            <person name="Detter J.C."/>
            <person name="Copeland A."/>
            <person name="Teshima H."/>
            <person name="Bruce D."/>
            <person name="Detter C."/>
            <person name="Tapia R."/>
            <person name="Han S."/>
            <person name="Land M.L."/>
            <person name="Ivanova N."/>
            <person name="Mikhailova N."/>
            <person name="Johnston A.W."/>
            <person name="Sanchez-Amat A."/>
        </authorList>
    </citation>
    <scope>NUCLEOTIDE SEQUENCE [LARGE SCALE GENOMIC DNA]</scope>
    <source>
        <strain evidence="10">ATCC 700492 / JCM 21426 / NBRC 103028 / MMB-1</strain>
    </source>
</reference>
<evidence type="ECO:0000256" key="7">
    <source>
        <dbReference type="ARBA" id="ARBA00023136"/>
    </source>
</evidence>
<feature type="transmembrane region" description="Helical" evidence="8">
    <location>
        <begin position="126"/>
        <end position="148"/>
    </location>
</feature>
<dbReference type="AlphaFoldDB" id="F2K0C2"/>
<dbReference type="GO" id="GO:0015129">
    <property type="term" value="F:lactate transmembrane transporter activity"/>
    <property type="evidence" value="ECO:0007669"/>
    <property type="project" value="UniProtKB-UniRule"/>
</dbReference>
<evidence type="ECO:0000256" key="4">
    <source>
        <dbReference type="ARBA" id="ARBA00022475"/>
    </source>
</evidence>
<accession>F2K0C2</accession>
<dbReference type="Pfam" id="PF02652">
    <property type="entry name" value="Lactate_perm"/>
    <property type="match status" value="1"/>
</dbReference>
<feature type="transmembrane region" description="Helical" evidence="8">
    <location>
        <begin position="210"/>
        <end position="232"/>
    </location>
</feature>
<dbReference type="eggNOG" id="COG1620">
    <property type="taxonomic scope" value="Bacteria"/>
</dbReference>
<feature type="transmembrane region" description="Helical" evidence="8">
    <location>
        <begin position="346"/>
        <end position="367"/>
    </location>
</feature>
<feature type="transmembrane region" description="Helical" evidence="8">
    <location>
        <begin position="507"/>
        <end position="523"/>
    </location>
</feature>
<dbReference type="HOGENOM" id="CLU_021628_4_1_6"/>
<keyword evidence="3 8" id="KW-0813">Transport</keyword>
<dbReference type="InterPro" id="IPR003804">
    <property type="entry name" value="Lactate_perm"/>
</dbReference>
<feature type="transmembrane region" description="Helical" evidence="8">
    <location>
        <begin position="179"/>
        <end position="203"/>
    </location>
</feature>
<feature type="transmembrane region" description="Helical" evidence="8">
    <location>
        <begin position="280"/>
        <end position="301"/>
    </location>
</feature>
<name>F2K0C2_MARM1</name>
<dbReference type="Proteomes" id="UP000001062">
    <property type="component" value="Chromosome"/>
</dbReference>
<sequence>MDTLLCAAPILFLIWAMTKRNALPSHIALPLTAGIVGLIQVFAFHADITLLMANALAGTLSVLTPISIVAGAILLNRVLVVSGNEQVLRDWLSSISVNPVAQLMIIGWAFAFMLEGASGFGTPAAISAPILVGLGFPPLQVAMLALVMNSVPVTFGAVGTPIWFGFSGLSLSDSNLLDIAFNAAVVNSLAALIIPVIGLGFILDSHTIKANLLFILLSILVCTIPHTLFAIWNYEFPSLVGGAIGFAMSILLAKGNIGLSRPQQGQPSPTFKGNKSVVKALLPFLLLIIILVITRVPAFGIKQVFNDPTPLASIELNHSLLSVSHALILSATNLLNTGVSWQYKTLYVPAIIPFLLVALICIPLYRLSVRDVKHITIETGSRIFLPFISLIGALIMVKFMMMGEERAPMVLLANTFSNLLGEYWIYVASLLGALGSFFSGSATISNLTFGAIQQTIAQSSGLSITLTLALQSVGAAMGNMVCINNIIAVSTILNIRNQEGAIIKRTVVPMLAYAAVAALFSLAQ</sequence>
<keyword evidence="6 8" id="KW-1133">Transmembrane helix</keyword>
<dbReference type="KEGG" id="mme:Marme_0541"/>
<keyword evidence="10" id="KW-1185">Reference proteome</keyword>
<protein>
    <recommendedName>
        <fullName evidence="8">L-lactate permease</fullName>
    </recommendedName>
</protein>
<comment type="similarity">
    <text evidence="2 8">Belongs to the lactate permease family.</text>
</comment>
<evidence type="ECO:0000256" key="8">
    <source>
        <dbReference type="RuleBase" id="RU365092"/>
    </source>
</evidence>
<keyword evidence="7 8" id="KW-0472">Membrane</keyword>
<dbReference type="STRING" id="717774.Marme_0541"/>
<comment type="subcellular location">
    <subcellularLocation>
        <location evidence="8">Cell inner membrane</location>
        <topology evidence="8">Multi-pass membrane protein</topology>
    </subcellularLocation>
    <subcellularLocation>
        <location evidence="1">Cell membrane</location>
        <topology evidence="1">Multi-pass membrane protein</topology>
    </subcellularLocation>
</comment>
<feature type="transmembrane region" description="Helical" evidence="8">
    <location>
        <begin position="383"/>
        <end position="403"/>
    </location>
</feature>
<feature type="transmembrane region" description="Helical" evidence="8">
    <location>
        <begin position="28"/>
        <end position="46"/>
    </location>
</feature>
<evidence type="ECO:0000256" key="5">
    <source>
        <dbReference type="ARBA" id="ARBA00022692"/>
    </source>
</evidence>
<keyword evidence="8" id="KW-0997">Cell inner membrane</keyword>
<dbReference type="PATRIC" id="fig|717774.3.peg.556"/>
<comment type="function">
    <text evidence="8">Uptake of L-lactate across the membrane. Can also transport D-lactate and glycolate.</text>
</comment>
<evidence type="ECO:0000256" key="1">
    <source>
        <dbReference type="ARBA" id="ARBA00004651"/>
    </source>
</evidence>
<evidence type="ECO:0000313" key="10">
    <source>
        <dbReference type="Proteomes" id="UP000001062"/>
    </source>
</evidence>
<feature type="transmembrane region" description="Helical" evidence="8">
    <location>
        <begin position="423"/>
        <end position="444"/>
    </location>
</feature>
<gene>
    <name evidence="9" type="ordered locus">Marme_0541</name>
</gene>
<dbReference type="GO" id="GO:0005886">
    <property type="term" value="C:plasma membrane"/>
    <property type="evidence" value="ECO:0007669"/>
    <property type="project" value="UniProtKB-SubCell"/>
</dbReference>
<proteinExistence type="inferred from homology"/>
<feature type="transmembrane region" description="Helical" evidence="8">
    <location>
        <begin position="53"/>
        <end position="75"/>
    </location>
</feature>
<feature type="transmembrane region" description="Helical" evidence="8">
    <location>
        <begin position="238"/>
        <end position="259"/>
    </location>
</feature>
<dbReference type="RefSeq" id="WP_013659742.1">
    <property type="nucleotide sequence ID" value="NC_015276.1"/>
</dbReference>